<dbReference type="EMBL" id="CP000816">
    <property type="protein sequence ID" value="ABU82560.1"/>
    <property type="molecule type" value="Genomic_DNA"/>
</dbReference>
<accession>A8ACA8</accession>
<organism evidence="1 2">
    <name type="scientific">Ignicoccus hospitalis (strain KIN4/I / DSM 18386 / JCM 14125)</name>
    <dbReference type="NCBI Taxonomy" id="453591"/>
    <lineage>
        <taxon>Archaea</taxon>
        <taxon>Thermoproteota</taxon>
        <taxon>Thermoprotei</taxon>
        <taxon>Desulfurococcales</taxon>
        <taxon>Desulfurococcaceae</taxon>
        <taxon>Ignicoccus</taxon>
    </lineage>
</organism>
<protein>
    <recommendedName>
        <fullName evidence="3">CobQ/CobB/MinD/ParA nucleotide binding domain-containing protein</fullName>
    </recommendedName>
</protein>
<evidence type="ECO:0000313" key="2">
    <source>
        <dbReference type="Proteomes" id="UP000000262"/>
    </source>
</evidence>
<dbReference type="Proteomes" id="UP000000262">
    <property type="component" value="Chromosome"/>
</dbReference>
<proteinExistence type="predicted"/>
<name>A8ACA8_IGNH4</name>
<reference evidence="1 2" key="1">
    <citation type="journal article" date="2008" name="Genome Biol.">
        <title>A genomic analysis of the archaeal system Ignicoccus hospitalis-Nanoarchaeum equitans.</title>
        <authorList>
            <person name="Podar M."/>
            <person name="Anderson I."/>
            <person name="Makarova K.S."/>
            <person name="Elkins J.G."/>
            <person name="Ivanova N."/>
            <person name="Wall M.A."/>
            <person name="Lykidis A."/>
            <person name="Mavromatis K."/>
            <person name="Sun H."/>
            <person name="Hudson M.E."/>
            <person name="Chen W."/>
            <person name="Deciu C."/>
            <person name="Hutchison D."/>
            <person name="Eads J.R."/>
            <person name="Anderson A."/>
            <person name="Fernandes F."/>
            <person name="Szeto E."/>
            <person name="Lapidus A."/>
            <person name="Kyrpides N.C."/>
            <person name="Saier M.H.Jr."/>
            <person name="Richardson P.M."/>
            <person name="Rachel R."/>
            <person name="Huber H."/>
            <person name="Eisen J.A."/>
            <person name="Koonin E.V."/>
            <person name="Keller M."/>
            <person name="Stetter K.O."/>
        </authorList>
    </citation>
    <scope>NUCLEOTIDE SEQUENCE [LARGE SCALE GENOMIC DNA]</scope>
    <source>
        <strain evidence="2">KIN4/I / DSM 18386 / JCM 14125</strain>
    </source>
</reference>
<dbReference type="AlphaFoldDB" id="A8ACA8"/>
<dbReference type="GeneID" id="5562100"/>
<keyword evidence="2" id="KW-1185">Reference proteome</keyword>
<evidence type="ECO:0008006" key="3">
    <source>
        <dbReference type="Google" id="ProtNLM"/>
    </source>
</evidence>
<gene>
    <name evidence="1" type="ordered locus">Igni_1384</name>
</gene>
<sequence>MLVLVTPTCRGSGSKVLALELAIHLNIETKRPVILIDLSTDFTSFDMETNCLTAYFNNIIHTAQATRRFEKAPDVLITKIITEECMKIIDERKFIKNIFGGGLSAQLAEFVNYLLHKDFGVIVYVPPDMIGEYLLERAFVDTGLVNRAKIVITSNEKKSCIDRPRMISSNDLLSRRVASIIINKIPMGVLDGVREDVKVRLLKKTAPKGSPLLIGLIPLTMQLYYRDLNSYLPLLMKAEYNEHAKSISKLLTMVVRNILGVEKESKILTVVRGMISEQRLGSLVH</sequence>
<dbReference type="STRING" id="453591.Igni_1384"/>
<dbReference type="KEGG" id="iho:Igni_1384"/>
<dbReference type="HOGENOM" id="CLU_975241_0_0_2"/>
<dbReference type="RefSeq" id="WP_012123524.1">
    <property type="nucleotide sequence ID" value="NC_009776.1"/>
</dbReference>
<evidence type="ECO:0000313" key="1">
    <source>
        <dbReference type="EMBL" id="ABU82560.1"/>
    </source>
</evidence>